<feature type="compositionally biased region" description="Basic and acidic residues" evidence="1">
    <location>
        <begin position="16"/>
        <end position="32"/>
    </location>
</feature>
<sequence>MVSGVDRSQKIAPAADKSRQLQRSEADKPETDEVITRLESIARQLALVPVERQKEYLAQYMVTEVLQTKLGVSAVSEPEYARLVDSIKTTLLNSAQASEILAEAIKALPSDE</sequence>
<dbReference type="EMBL" id="CAAJGR010000032">
    <property type="protein sequence ID" value="VHO06355.1"/>
    <property type="molecule type" value="Genomic_DNA"/>
</dbReference>
<proteinExistence type="predicted"/>
<accession>A0A486XWK1</accession>
<evidence type="ECO:0000256" key="1">
    <source>
        <dbReference type="SAM" id="MobiDB-lite"/>
    </source>
</evidence>
<feature type="region of interest" description="Disordered" evidence="1">
    <location>
        <begin position="1"/>
        <end position="32"/>
    </location>
</feature>
<evidence type="ECO:0000313" key="2">
    <source>
        <dbReference type="EMBL" id="VHO06355.1"/>
    </source>
</evidence>
<protein>
    <submittedName>
        <fullName evidence="2">Uncharacterized protein</fullName>
    </submittedName>
</protein>
<gene>
    <name evidence="2" type="ORF">BAL341_3379</name>
</gene>
<organism evidence="2">
    <name type="scientific">Rheinheimera sp. BAL341</name>
    <dbReference type="NCBI Taxonomy" id="1708203"/>
    <lineage>
        <taxon>Bacteria</taxon>
        <taxon>Pseudomonadati</taxon>
        <taxon>Pseudomonadota</taxon>
        <taxon>Gammaproteobacteria</taxon>
        <taxon>Chromatiales</taxon>
        <taxon>Chromatiaceae</taxon>
        <taxon>Rheinheimera</taxon>
    </lineage>
</organism>
<dbReference type="AlphaFoldDB" id="A0A486XWK1"/>
<name>A0A486XWK1_9GAMM</name>
<reference evidence="2" key="1">
    <citation type="submission" date="2019-04" db="EMBL/GenBank/DDBJ databases">
        <authorList>
            <person name="Brambilla D."/>
        </authorList>
    </citation>
    <scope>NUCLEOTIDE SEQUENCE</scope>
    <source>
        <strain evidence="2">BAL1</strain>
    </source>
</reference>